<reference evidence="2 3" key="1">
    <citation type="journal article" date="2017" name="Genome Biol. Evol.">
        <title>Phytophthora megakarya and P. palmivora, closely related causal agents of cacao black pod rot, underwent increases in genome sizes and gene numbers by different mechanisms.</title>
        <authorList>
            <person name="Ali S.S."/>
            <person name="Shao J."/>
            <person name="Lary D.J."/>
            <person name="Kronmiller B."/>
            <person name="Shen D."/>
            <person name="Strem M.D."/>
            <person name="Amoako-Attah I."/>
            <person name="Akrofi A.Y."/>
            <person name="Begoude B.A."/>
            <person name="Ten Hoopen G.M."/>
            <person name="Coulibaly K."/>
            <person name="Kebe B.I."/>
            <person name="Melnick R.L."/>
            <person name="Guiltinan M.J."/>
            <person name="Tyler B.M."/>
            <person name="Meinhardt L.W."/>
            <person name="Bailey B.A."/>
        </authorList>
    </citation>
    <scope>NUCLEOTIDE SEQUENCE [LARGE SCALE GENOMIC DNA]</scope>
    <source>
        <strain evidence="3">sbr112.9</strain>
    </source>
</reference>
<sequence length="305" mass="34929">MDFITDLPQTKRKVNSIWVVVNRLTKRCHFVPTTKTVTAEGVAQLFADHIWKLHGMPTSIEICFRFWQHIFKPVGTRLSITVAHRAQGGGQTERMNRTLEEYLRCYMGPLQDDWDLHLANAEFAVNSTVNSRAKLGPFEADLGGTVPERAKGRRGAEFQERQNAILFQCREALGRAQEWMRDYDQNRDEQVFKVGDQVYLSTRNRDPKHTGLPNSSKFDPKWIGPYTVVQKVHNYAYELNIQAGNKLHPAFNTGSLKPYKESTRLSKTSEVILADGSVGHVIKSIKGKRRRKRHWLPKSSVAPTR</sequence>
<accession>A0A2P4XVI6</accession>
<dbReference type="EMBL" id="NCKW01007845">
    <property type="protein sequence ID" value="POM69575.1"/>
    <property type="molecule type" value="Genomic_DNA"/>
</dbReference>
<dbReference type="PANTHER" id="PTHR37984:SF5">
    <property type="entry name" value="PROTEIN NYNRIN-LIKE"/>
    <property type="match status" value="1"/>
</dbReference>
<dbReference type="InterPro" id="IPR056924">
    <property type="entry name" value="SH3_Tf2-1"/>
</dbReference>
<gene>
    <name evidence="2" type="ORF">PHPALM_14124</name>
</gene>
<dbReference type="AlphaFoldDB" id="A0A2P4XVI6"/>
<dbReference type="Gene3D" id="3.30.420.10">
    <property type="entry name" value="Ribonuclease H-like superfamily/Ribonuclease H"/>
    <property type="match status" value="1"/>
</dbReference>
<evidence type="ECO:0000313" key="3">
    <source>
        <dbReference type="Proteomes" id="UP000237271"/>
    </source>
</evidence>
<evidence type="ECO:0000259" key="1">
    <source>
        <dbReference type="Pfam" id="PF24626"/>
    </source>
</evidence>
<organism evidence="2 3">
    <name type="scientific">Phytophthora palmivora</name>
    <dbReference type="NCBI Taxonomy" id="4796"/>
    <lineage>
        <taxon>Eukaryota</taxon>
        <taxon>Sar</taxon>
        <taxon>Stramenopiles</taxon>
        <taxon>Oomycota</taxon>
        <taxon>Peronosporomycetes</taxon>
        <taxon>Peronosporales</taxon>
        <taxon>Peronosporaceae</taxon>
        <taxon>Phytophthora</taxon>
    </lineage>
</organism>
<keyword evidence="3" id="KW-1185">Reference proteome</keyword>
<dbReference type="OrthoDB" id="5554229at2759"/>
<name>A0A2P4XVI6_9STRA</name>
<comment type="caution">
    <text evidence="2">The sequence shown here is derived from an EMBL/GenBank/DDBJ whole genome shotgun (WGS) entry which is preliminary data.</text>
</comment>
<protein>
    <submittedName>
        <fullName evidence="2">Transposon Ty3-G Gag-pol Polyprotein</fullName>
    </submittedName>
</protein>
<dbReference type="Pfam" id="PF24626">
    <property type="entry name" value="SH3_Tf2-1"/>
    <property type="match status" value="1"/>
</dbReference>
<dbReference type="SUPFAM" id="SSF53098">
    <property type="entry name" value="Ribonuclease H-like"/>
    <property type="match status" value="1"/>
</dbReference>
<dbReference type="InterPro" id="IPR050951">
    <property type="entry name" value="Retrovirus_Pol_polyprotein"/>
</dbReference>
<dbReference type="InterPro" id="IPR012337">
    <property type="entry name" value="RNaseH-like_sf"/>
</dbReference>
<dbReference type="Proteomes" id="UP000237271">
    <property type="component" value="Unassembled WGS sequence"/>
</dbReference>
<proteinExistence type="predicted"/>
<dbReference type="InterPro" id="IPR036397">
    <property type="entry name" value="RNaseH_sf"/>
</dbReference>
<dbReference type="PANTHER" id="PTHR37984">
    <property type="entry name" value="PROTEIN CBG26694"/>
    <property type="match status" value="1"/>
</dbReference>
<dbReference type="GO" id="GO:0003676">
    <property type="term" value="F:nucleic acid binding"/>
    <property type="evidence" value="ECO:0007669"/>
    <property type="project" value="InterPro"/>
</dbReference>
<feature type="domain" description="Tf2-1-like SH3-like" evidence="1">
    <location>
        <begin position="195"/>
        <end position="260"/>
    </location>
</feature>
<evidence type="ECO:0000313" key="2">
    <source>
        <dbReference type="EMBL" id="POM69575.1"/>
    </source>
</evidence>